<keyword evidence="1" id="KW-0812">Transmembrane</keyword>
<keyword evidence="3" id="KW-1185">Reference proteome</keyword>
<gene>
    <name evidence="2" type="ORF">HF999_01470</name>
</gene>
<proteinExistence type="predicted"/>
<comment type="caution">
    <text evidence="2">The sequence shown here is derived from an EMBL/GenBank/DDBJ whole genome shotgun (WGS) entry which is preliminary data.</text>
</comment>
<dbReference type="AlphaFoldDB" id="A0A846WV93"/>
<name>A0A846WV93_9ACTN</name>
<accession>A0A846WV93</accession>
<feature type="transmembrane region" description="Helical" evidence="1">
    <location>
        <begin position="216"/>
        <end position="237"/>
    </location>
</feature>
<evidence type="ECO:0000256" key="1">
    <source>
        <dbReference type="SAM" id="Phobius"/>
    </source>
</evidence>
<sequence length="250" mass="26208">MRDVFALCAAVLLVMGIGLGGMFLFDGGGPVDVGVGPLALGAGVVTCLIAGSAAVSFYTAGRVRTATRLAVGALGAVAAGAVVAGVVGSDAVLITGAPRWAVAVTFLLPSAFAFVAWRLVPPRTPQTAWTDDEWFERFRGTLRAKGVHWKIAADYERNLRAELMTTAFDDFGAPGAIAQRLAGDASGASGRYWWRVPAFYLVLAGLWGLLAIDADGFTRFTSAVLGAAFLYLAAVQLKRARKARLRRATA</sequence>
<feature type="transmembrane region" description="Helical" evidence="1">
    <location>
        <begin position="100"/>
        <end position="120"/>
    </location>
</feature>
<feature type="transmembrane region" description="Helical" evidence="1">
    <location>
        <begin position="69"/>
        <end position="88"/>
    </location>
</feature>
<protein>
    <submittedName>
        <fullName evidence="2">Uncharacterized protein</fullName>
    </submittedName>
</protein>
<evidence type="ECO:0000313" key="3">
    <source>
        <dbReference type="Proteomes" id="UP000582646"/>
    </source>
</evidence>
<feature type="transmembrane region" description="Helical" evidence="1">
    <location>
        <begin position="192"/>
        <end position="210"/>
    </location>
</feature>
<dbReference type="EMBL" id="JAAXOQ010000002">
    <property type="protein sequence ID" value="NKY17047.1"/>
    <property type="molecule type" value="Genomic_DNA"/>
</dbReference>
<dbReference type="RefSeq" id="WP_168544175.1">
    <property type="nucleotide sequence ID" value="NZ_BAAAKS010000025.1"/>
</dbReference>
<organism evidence="2 3">
    <name type="scientific">Tsukamurella spumae</name>
    <dbReference type="NCBI Taxonomy" id="44753"/>
    <lineage>
        <taxon>Bacteria</taxon>
        <taxon>Bacillati</taxon>
        <taxon>Actinomycetota</taxon>
        <taxon>Actinomycetes</taxon>
        <taxon>Mycobacteriales</taxon>
        <taxon>Tsukamurellaceae</taxon>
        <taxon>Tsukamurella</taxon>
    </lineage>
</organism>
<keyword evidence="1" id="KW-0472">Membrane</keyword>
<keyword evidence="1" id="KW-1133">Transmembrane helix</keyword>
<evidence type="ECO:0000313" key="2">
    <source>
        <dbReference type="EMBL" id="NKY17047.1"/>
    </source>
</evidence>
<reference evidence="2 3" key="1">
    <citation type="submission" date="2020-04" db="EMBL/GenBank/DDBJ databases">
        <title>MicrobeNet Type strains.</title>
        <authorList>
            <person name="Nicholson A.C."/>
        </authorList>
    </citation>
    <scope>NUCLEOTIDE SEQUENCE [LARGE SCALE GENOMIC DNA]</scope>
    <source>
        <strain evidence="2 3">DSM 44113</strain>
    </source>
</reference>
<feature type="transmembrane region" description="Helical" evidence="1">
    <location>
        <begin position="36"/>
        <end position="57"/>
    </location>
</feature>
<dbReference type="Proteomes" id="UP000582646">
    <property type="component" value="Unassembled WGS sequence"/>
</dbReference>